<evidence type="ECO:0000256" key="1">
    <source>
        <dbReference type="SAM" id="MobiDB-lite"/>
    </source>
</evidence>
<dbReference type="EMBL" id="WNKQ01000011">
    <property type="protein sequence ID" value="KAF5848234.1"/>
    <property type="molecule type" value="Genomic_DNA"/>
</dbReference>
<organism evidence="2 3">
    <name type="scientific">Cochliobolus sativus</name>
    <name type="common">Common root rot and spot blotch fungus</name>
    <name type="synonym">Bipolaris sorokiniana</name>
    <dbReference type="NCBI Taxonomy" id="45130"/>
    <lineage>
        <taxon>Eukaryota</taxon>
        <taxon>Fungi</taxon>
        <taxon>Dikarya</taxon>
        <taxon>Ascomycota</taxon>
        <taxon>Pezizomycotina</taxon>
        <taxon>Dothideomycetes</taxon>
        <taxon>Pleosporomycetidae</taxon>
        <taxon>Pleosporales</taxon>
        <taxon>Pleosporineae</taxon>
        <taxon>Pleosporaceae</taxon>
        <taxon>Bipolaris</taxon>
    </lineage>
</organism>
<gene>
    <name evidence="2" type="ORF">GGP41_005659</name>
</gene>
<sequence>MIPGVVSICSIKMGLPTHCRKFAIEIKRGLLIKDFGRINCNGHDRGPLNPKGAKRVQLEALDEQAGVEAQGSTEGSGECVCKKRIVDRHPLHRECPSPATEVCPTKCGTTGEDEARSSPRLMRGRRGAAGNVEDKILVE</sequence>
<dbReference type="AlphaFoldDB" id="A0A8H6DUB5"/>
<dbReference type="Proteomes" id="UP000624244">
    <property type="component" value="Unassembled WGS sequence"/>
</dbReference>
<reference evidence="2" key="1">
    <citation type="submission" date="2019-11" db="EMBL/GenBank/DDBJ databases">
        <title>Bipolaris sorokiniana Genome sequencing.</title>
        <authorList>
            <person name="Wang H."/>
        </authorList>
    </citation>
    <scope>NUCLEOTIDE SEQUENCE</scope>
</reference>
<evidence type="ECO:0000313" key="3">
    <source>
        <dbReference type="Proteomes" id="UP000624244"/>
    </source>
</evidence>
<feature type="region of interest" description="Disordered" evidence="1">
    <location>
        <begin position="106"/>
        <end position="139"/>
    </location>
</feature>
<comment type="caution">
    <text evidence="2">The sequence shown here is derived from an EMBL/GenBank/DDBJ whole genome shotgun (WGS) entry which is preliminary data.</text>
</comment>
<proteinExistence type="predicted"/>
<protein>
    <submittedName>
        <fullName evidence="2">Uncharacterized protein</fullName>
    </submittedName>
</protein>
<accession>A0A8H6DUB5</accession>
<name>A0A8H6DUB5_COCSA</name>
<evidence type="ECO:0000313" key="2">
    <source>
        <dbReference type="EMBL" id="KAF5848234.1"/>
    </source>
</evidence>